<dbReference type="SUPFAM" id="SSF53041">
    <property type="entry name" value="Resolvase-like"/>
    <property type="match status" value="1"/>
</dbReference>
<sequence>MRDGAEIFATLFEQGKGFISATEHLDFSTPSGRAMLGVMQVFNQFEREQTAENIRNKMVSIAAKGLWPTGNPPFGYRRGTKKDNKLYVDPRKSQIVKDIFEMYSNEKYNTVDILTKYRGAIGKSLLFTMLRNRIYLGRMVYAGQEFDGQHDAIISQSLFDIVQRKIPENKNSSRPNAQKYTYLLAGLLKCHCGCSMSPASAKAGRYHYYVCGDIACRNRVKAEAIENAILEQLGNYRSDEKLLDKMEQELIRAKDEFLKQVQPELDCLLTYMLKLVFF</sequence>
<dbReference type="InterPro" id="IPR011109">
    <property type="entry name" value="DNA_bind_recombinase_dom"/>
</dbReference>
<dbReference type="InterPro" id="IPR050639">
    <property type="entry name" value="SSR_resolvase"/>
</dbReference>
<dbReference type="PROSITE" id="PS51736">
    <property type="entry name" value="RECOMBINASES_3"/>
    <property type="match status" value="1"/>
</dbReference>
<dbReference type="EMBL" id="VSSQ01020072">
    <property type="protein sequence ID" value="MPM64652.1"/>
    <property type="molecule type" value="Genomic_DNA"/>
</dbReference>
<evidence type="ECO:0008006" key="4">
    <source>
        <dbReference type="Google" id="ProtNLM"/>
    </source>
</evidence>
<dbReference type="Pfam" id="PF13408">
    <property type="entry name" value="Zn_ribbon_recom"/>
    <property type="match status" value="1"/>
</dbReference>
<name>A0A645BHA6_9ZZZZ</name>
<dbReference type="PANTHER" id="PTHR30461:SF23">
    <property type="entry name" value="DNA RECOMBINASE-RELATED"/>
    <property type="match status" value="1"/>
</dbReference>
<protein>
    <recommendedName>
        <fullName evidence="4">Recombinase domain-containing protein</fullName>
    </recommendedName>
</protein>
<dbReference type="InterPro" id="IPR038109">
    <property type="entry name" value="DNA_bind_recomb_sf"/>
</dbReference>
<dbReference type="GO" id="GO:0003677">
    <property type="term" value="F:DNA binding"/>
    <property type="evidence" value="ECO:0007669"/>
    <property type="project" value="InterPro"/>
</dbReference>
<evidence type="ECO:0000259" key="1">
    <source>
        <dbReference type="PROSITE" id="PS51736"/>
    </source>
</evidence>
<feature type="domain" description="Recombinase" evidence="2">
    <location>
        <begin position="73"/>
        <end position="173"/>
    </location>
</feature>
<dbReference type="InterPro" id="IPR006119">
    <property type="entry name" value="Resolv_N"/>
</dbReference>
<organism evidence="3">
    <name type="scientific">bioreactor metagenome</name>
    <dbReference type="NCBI Taxonomy" id="1076179"/>
    <lineage>
        <taxon>unclassified sequences</taxon>
        <taxon>metagenomes</taxon>
        <taxon>ecological metagenomes</taxon>
    </lineage>
</organism>
<proteinExistence type="predicted"/>
<dbReference type="PANTHER" id="PTHR30461">
    <property type="entry name" value="DNA-INVERTASE FROM LAMBDOID PROPHAGE"/>
    <property type="match status" value="1"/>
</dbReference>
<dbReference type="InterPro" id="IPR025827">
    <property type="entry name" value="Zn_ribbon_recom_dom"/>
</dbReference>
<dbReference type="PROSITE" id="PS51737">
    <property type="entry name" value="RECOMBINASE_DNA_BIND"/>
    <property type="match status" value="1"/>
</dbReference>
<dbReference type="InterPro" id="IPR036162">
    <property type="entry name" value="Resolvase-like_N_sf"/>
</dbReference>
<dbReference type="AlphaFoldDB" id="A0A645BHA6"/>
<gene>
    <name evidence="3" type="ORF">SDC9_111540</name>
</gene>
<dbReference type="Gene3D" id="3.40.50.1390">
    <property type="entry name" value="Resolvase, N-terminal catalytic domain"/>
    <property type="match status" value="1"/>
</dbReference>
<reference evidence="3" key="1">
    <citation type="submission" date="2019-08" db="EMBL/GenBank/DDBJ databases">
        <authorList>
            <person name="Kucharzyk K."/>
            <person name="Murdoch R.W."/>
            <person name="Higgins S."/>
            <person name="Loffler F."/>
        </authorList>
    </citation>
    <scope>NUCLEOTIDE SEQUENCE</scope>
</reference>
<dbReference type="Pfam" id="PF00239">
    <property type="entry name" value="Resolvase"/>
    <property type="match status" value="1"/>
</dbReference>
<dbReference type="Pfam" id="PF07508">
    <property type="entry name" value="Recombinase"/>
    <property type="match status" value="1"/>
</dbReference>
<feature type="domain" description="Resolvase/invertase-type recombinase catalytic" evidence="1">
    <location>
        <begin position="1"/>
        <end position="65"/>
    </location>
</feature>
<dbReference type="GO" id="GO:0000150">
    <property type="term" value="F:DNA strand exchange activity"/>
    <property type="evidence" value="ECO:0007669"/>
    <property type="project" value="InterPro"/>
</dbReference>
<evidence type="ECO:0000259" key="2">
    <source>
        <dbReference type="PROSITE" id="PS51737"/>
    </source>
</evidence>
<accession>A0A645BHA6</accession>
<comment type="caution">
    <text evidence="3">The sequence shown here is derived from an EMBL/GenBank/DDBJ whole genome shotgun (WGS) entry which is preliminary data.</text>
</comment>
<dbReference type="Gene3D" id="3.90.1750.20">
    <property type="entry name" value="Putative Large Serine Recombinase, Chain B, Domain 2"/>
    <property type="match status" value="1"/>
</dbReference>
<evidence type="ECO:0000313" key="3">
    <source>
        <dbReference type="EMBL" id="MPM64652.1"/>
    </source>
</evidence>